<dbReference type="PANTHER" id="PTHR37804:SF1">
    <property type="entry name" value="CDAA REGULATORY PROTEIN CDAR"/>
    <property type="match status" value="1"/>
</dbReference>
<keyword evidence="1" id="KW-0472">Membrane</keyword>
<feature type="transmembrane region" description="Helical" evidence="1">
    <location>
        <begin position="10"/>
        <end position="28"/>
    </location>
</feature>
<keyword evidence="3" id="KW-1185">Reference proteome</keyword>
<evidence type="ECO:0000313" key="2">
    <source>
        <dbReference type="EMBL" id="MBI6875389.1"/>
    </source>
</evidence>
<name>A0A934I0A0_9CLOT</name>
<dbReference type="Proteomes" id="UP000622687">
    <property type="component" value="Unassembled WGS sequence"/>
</dbReference>
<keyword evidence="1" id="KW-1133">Transmembrane helix</keyword>
<dbReference type="InterPro" id="IPR053154">
    <property type="entry name" value="c-di-AMP_regulator"/>
</dbReference>
<accession>A0A934I0A0</accession>
<proteinExistence type="predicted"/>
<organism evidence="2 3">
    <name type="scientific">Clostridium aciditolerans</name>
    <dbReference type="NCBI Taxonomy" id="339861"/>
    <lineage>
        <taxon>Bacteria</taxon>
        <taxon>Bacillati</taxon>
        <taxon>Bacillota</taxon>
        <taxon>Clostridia</taxon>
        <taxon>Eubacteriales</taxon>
        <taxon>Clostridiaceae</taxon>
        <taxon>Clostridium</taxon>
    </lineage>
</organism>
<dbReference type="EMBL" id="JAEEGB010000043">
    <property type="protein sequence ID" value="MBI6875389.1"/>
    <property type="molecule type" value="Genomic_DNA"/>
</dbReference>
<sequence>MEEKNKRQQIIIRICCVIASTILWLYIFNVENPMRERKISVPVQVTNKDILAQSKLVPVGEEQLNATLTIRGNASDIYSVKAEDFKLESDVGGYVVKKGENKIPVTVRKSPENVRIVNNENLWVTITLDELKQKTVSVKVITEGKAKEGFFAMQPILKSTEVEINGPSDAIKSVSSAVARCDLKSSTQDVKALVSLQPVDSSGNVVNGVSVKPDSIQVTVPVKKIKNVPINLKLQGNLSNEGNIKSIIPVPDTIDIAGDEKVVSNINALDTESIDVSKLYNKDTAEVKIVIPQGVTLVNSNGTIKLKINLDKTVQKDFNLNIQTKNLGNNYAVSLDVDKVNITVSGSENIVNNLKPENIECYVDLNALSEGEHVTNVIVNLPSGISKVAQNPPTVKAVITKKNIGG</sequence>
<reference evidence="2" key="1">
    <citation type="submission" date="2020-12" db="EMBL/GenBank/DDBJ databases">
        <title>Clostridium thailandense sp. nov., a novel acetogenic bacterium isolated from peat land soil in Thailand.</title>
        <authorList>
            <person name="Chaikitkaew S."/>
            <person name="Birkeland N.K."/>
        </authorList>
    </citation>
    <scope>NUCLEOTIDE SEQUENCE</scope>
    <source>
        <strain evidence="2">DSM 17425</strain>
    </source>
</reference>
<keyword evidence="1" id="KW-0812">Transmembrane</keyword>
<dbReference type="AlphaFoldDB" id="A0A934I0A0"/>
<evidence type="ECO:0000256" key="1">
    <source>
        <dbReference type="SAM" id="Phobius"/>
    </source>
</evidence>
<evidence type="ECO:0000313" key="3">
    <source>
        <dbReference type="Proteomes" id="UP000622687"/>
    </source>
</evidence>
<dbReference type="InterPro" id="IPR012505">
    <property type="entry name" value="YbbR"/>
</dbReference>
<comment type="caution">
    <text evidence="2">The sequence shown here is derived from an EMBL/GenBank/DDBJ whole genome shotgun (WGS) entry which is preliminary data.</text>
</comment>
<dbReference type="RefSeq" id="WP_211144744.1">
    <property type="nucleotide sequence ID" value="NZ_JAEEGB010000043.1"/>
</dbReference>
<gene>
    <name evidence="2" type="ORF">I6U51_22205</name>
</gene>
<dbReference type="Gene3D" id="2.170.120.30">
    <property type="match status" value="2"/>
</dbReference>
<dbReference type="Pfam" id="PF07949">
    <property type="entry name" value="YbbR"/>
    <property type="match status" value="3"/>
</dbReference>
<protein>
    <recommendedName>
        <fullName evidence="4">Membrane associated protein</fullName>
    </recommendedName>
</protein>
<dbReference type="CDD" id="cd20206">
    <property type="entry name" value="YbbR"/>
    <property type="match status" value="1"/>
</dbReference>
<dbReference type="Gene3D" id="2.170.120.40">
    <property type="entry name" value="YbbR-like domain"/>
    <property type="match status" value="2"/>
</dbReference>
<dbReference type="PANTHER" id="PTHR37804">
    <property type="entry name" value="CDAA REGULATORY PROTEIN CDAR"/>
    <property type="match status" value="1"/>
</dbReference>
<evidence type="ECO:0008006" key="4">
    <source>
        <dbReference type="Google" id="ProtNLM"/>
    </source>
</evidence>